<sequence length="109" mass="12798">MNIKDMQRIISDFRDERDWKQFHTPKNLAVSISIEAGELLEHFQWKEGCENKKDISYEMADILAYLLLLADECSIDLEKAFLEKMEINKKKYPANKVKGSSKKYTAYES</sequence>
<evidence type="ECO:0000313" key="2">
    <source>
        <dbReference type="Proteomes" id="UP000000448"/>
    </source>
</evidence>
<dbReference type="eggNOG" id="COG1694">
    <property type="taxonomic scope" value="Bacteria"/>
</dbReference>
<dbReference type="GO" id="GO:0006253">
    <property type="term" value="P:dCTP catabolic process"/>
    <property type="evidence" value="ECO:0007669"/>
    <property type="project" value="TreeGrafter"/>
</dbReference>
<dbReference type="InterPro" id="IPR025984">
    <property type="entry name" value="DCTPP"/>
</dbReference>
<dbReference type="GO" id="GO:0042262">
    <property type="term" value="P:DNA protection"/>
    <property type="evidence" value="ECO:0007669"/>
    <property type="project" value="TreeGrafter"/>
</dbReference>
<dbReference type="EMBL" id="CP001279">
    <property type="protein sequence ID" value="ACM93188.1"/>
    <property type="molecule type" value="Genomic_DNA"/>
</dbReference>
<dbReference type="GO" id="GO:0047840">
    <property type="term" value="F:dCTP diphosphatase activity"/>
    <property type="evidence" value="ECO:0007669"/>
    <property type="project" value="TreeGrafter"/>
</dbReference>
<dbReference type="HOGENOM" id="CLU_110454_0_3_7"/>
<dbReference type="Gene3D" id="1.10.287.1080">
    <property type="entry name" value="MazG-like"/>
    <property type="match status" value="1"/>
</dbReference>
<dbReference type="PANTHER" id="PTHR46523:SF1">
    <property type="entry name" value="DCTP PYROPHOSPHATASE 1"/>
    <property type="match status" value="1"/>
</dbReference>
<dbReference type="PANTHER" id="PTHR46523">
    <property type="entry name" value="DCTP PYROPHOSPHATASE 1"/>
    <property type="match status" value="1"/>
</dbReference>
<reference evidence="1 2" key="1">
    <citation type="journal article" date="2009" name="PLoS Genet.">
        <title>Adaptations to submarine hydrothermal environments exemplified by the genome of Nautilia profundicola.</title>
        <authorList>
            <person name="Campbell B.J."/>
            <person name="Smith J.L."/>
            <person name="Hanson T.E."/>
            <person name="Klotz M.G."/>
            <person name="Stein L.Y."/>
            <person name="Lee C.K."/>
            <person name="Wu D."/>
            <person name="Robinson J.M."/>
            <person name="Khouri H.M."/>
            <person name="Eisen J.A."/>
            <person name="Cary S.C."/>
        </authorList>
    </citation>
    <scope>NUCLEOTIDE SEQUENCE [LARGE SCALE GENOMIC DNA]</scope>
    <source>
        <strain evidence="2">ATCC BAA-1463 / DSM 18972 / AmH</strain>
    </source>
</reference>
<evidence type="ECO:0000313" key="1">
    <source>
        <dbReference type="EMBL" id="ACM93188.1"/>
    </source>
</evidence>
<dbReference type="Pfam" id="PF12643">
    <property type="entry name" value="MazG-like"/>
    <property type="match status" value="1"/>
</dbReference>
<accession>B9L709</accession>
<dbReference type="STRING" id="598659.NAMH_1781"/>
<dbReference type="PIRSF" id="PIRSF029826">
    <property type="entry name" value="UCP029826_pph"/>
    <property type="match status" value="1"/>
</dbReference>
<dbReference type="CDD" id="cd11537">
    <property type="entry name" value="NTP-PPase_RS21-C6_like"/>
    <property type="match status" value="1"/>
</dbReference>
<keyword evidence="2" id="KW-1185">Reference proteome</keyword>
<dbReference type="RefSeq" id="WP_015902240.1">
    <property type="nucleotide sequence ID" value="NC_012115.1"/>
</dbReference>
<proteinExistence type="predicted"/>
<name>B9L709_NAUPA</name>
<dbReference type="SUPFAM" id="SSF101386">
    <property type="entry name" value="all-alpha NTP pyrophosphatases"/>
    <property type="match status" value="1"/>
</dbReference>
<dbReference type="AlphaFoldDB" id="B9L709"/>
<organism evidence="1 2">
    <name type="scientific">Nautilia profundicola (strain ATCC BAA-1463 / DSM 18972 / AmH)</name>
    <dbReference type="NCBI Taxonomy" id="598659"/>
    <lineage>
        <taxon>Bacteria</taxon>
        <taxon>Pseudomonadati</taxon>
        <taxon>Campylobacterota</taxon>
        <taxon>Epsilonproteobacteria</taxon>
        <taxon>Nautiliales</taxon>
        <taxon>Nautiliaceae</taxon>
        <taxon>Nautilia</taxon>
    </lineage>
</organism>
<gene>
    <name evidence="1" type="ordered locus">NAMH_1781</name>
</gene>
<dbReference type="Proteomes" id="UP000000448">
    <property type="component" value="Chromosome"/>
</dbReference>
<dbReference type="InterPro" id="IPR052555">
    <property type="entry name" value="dCTP_Pyrophosphatase"/>
</dbReference>
<protein>
    <submittedName>
        <fullName evidence="1">Nucleotide pyrophosphohydrolase</fullName>
    </submittedName>
</protein>
<dbReference type="KEGG" id="nam:NAMH_1781"/>
<dbReference type="GO" id="GO:0005829">
    <property type="term" value="C:cytosol"/>
    <property type="evidence" value="ECO:0007669"/>
    <property type="project" value="TreeGrafter"/>
</dbReference>